<keyword evidence="2" id="KW-0732">Signal</keyword>
<dbReference type="Proteomes" id="UP001408789">
    <property type="component" value="Unassembled WGS sequence"/>
</dbReference>
<accession>A0AAP0GK00</accession>
<keyword evidence="4" id="KW-1185">Reference proteome</keyword>
<evidence type="ECO:0000256" key="2">
    <source>
        <dbReference type="SAM" id="SignalP"/>
    </source>
</evidence>
<dbReference type="EMBL" id="JBCNJP010000027">
    <property type="protein sequence ID" value="KAK9052156.1"/>
    <property type="molecule type" value="Genomic_DNA"/>
</dbReference>
<feature type="signal peptide" evidence="2">
    <location>
        <begin position="1"/>
        <end position="27"/>
    </location>
</feature>
<feature type="compositionally biased region" description="Basic and acidic residues" evidence="1">
    <location>
        <begin position="83"/>
        <end position="92"/>
    </location>
</feature>
<sequence>MVSSTHKLFVLLTCIGILAIEPYMVSGFRKIGIELPMNHHHHHRHRKLKVVSMVDQHQQAKPSPAALNKKFDAFQSSKRPVRRGSDPIHNRS</sequence>
<evidence type="ECO:0000256" key="1">
    <source>
        <dbReference type="SAM" id="MobiDB-lite"/>
    </source>
</evidence>
<evidence type="ECO:0000313" key="3">
    <source>
        <dbReference type="EMBL" id="KAK9052156.1"/>
    </source>
</evidence>
<name>A0AAP0GK00_9ASTR</name>
<evidence type="ECO:0000313" key="4">
    <source>
        <dbReference type="Proteomes" id="UP001408789"/>
    </source>
</evidence>
<organism evidence="3 4">
    <name type="scientific">Deinandra increscens subsp. villosa</name>
    <dbReference type="NCBI Taxonomy" id="3103831"/>
    <lineage>
        <taxon>Eukaryota</taxon>
        <taxon>Viridiplantae</taxon>
        <taxon>Streptophyta</taxon>
        <taxon>Embryophyta</taxon>
        <taxon>Tracheophyta</taxon>
        <taxon>Spermatophyta</taxon>
        <taxon>Magnoliopsida</taxon>
        <taxon>eudicotyledons</taxon>
        <taxon>Gunneridae</taxon>
        <taxon>Pentapetalae</taxon>
        <taxon>asterids</taxon>
        <taxon>campanulids</taxon>
        <taxon>Asterales</taxon>
        <taxon>Asteraceae</taxon>
        <taxon>Asteroideae</taxon>
        <taxon>Heliantheae alliance</taxon>
        <taxon>Madieae</taxon>
        <taxon>Madiinae</taxon>
        <taxon>Deinandra</taxon>
    </lineage>
</organism>
<proteinExistence type="predicted"/>
<feature type="region of interest" description="Disordered" evidence="1">
    <location>
        <begin position="54"/>
        <end position="92"/>
    </location>
</feature>
<dbReference type="PANTHER" id="PTHR36726:SF4">
    <property type="entry name" value="CLAVATA3_ESR (CLE)-RELATED PROTEIN 45"/>
    <property type="match status" value="1"/>
</dbReference>
<evidence type="ECO:0008006" key="5">
    <source>
        <dbReference type="Google" id="ProtNLM"/>
    </source>
</evidence>
<comment type="caution">
    <text evidence="3">The sequence shown here is derived from an EMBL/GenBank/DDBJ whole genome shotgun (WGS) entry which is preliminary data.</text>
</comment>
<dbReference type="AlphaFoldDB" id="A0AAP0GK00"/>
<feature type="chain" id="PRO_5043023774" description="CLAVATA3/ESR (CLE)-related protein" evidence="2">
    <location>
        <begin position="28"/>
        <end position="92"/>
    </location>
</feature>
<dbReference type="InterPro" id="IPR038821">
    <property type="entry name" value="CLE45-like"/>
</dbReference>
<reference evidence="3 4" key="1">
    <citation type="submission" date="2024-04" db="EMBL/GenBank/DDBJ databases">
        <title>The reference genome of an endangered Asteraceae, Deinandra increscens subsp. villosa, native to the Central Coast of California.</title>
        <authorList>
            <person name="Guilliams M."/>
            <person name="Hasenstab-Lehman K."/>
            <person name="Meyer R."/>
            <person name="Mcevoy S."/>
        </authorList>
    </citation>
    <scope>NUCLEOTIDE SEQUENCE [LARGE SCALE GENOMIC DNA]</scope>
    <source>
        <tissue evidence="3">Leaf</tissue>
    </source>
</reference>
<dbReference type="PANTHER" id="PTHR36726">
    <property type="entry name" value="CLAVATA3/ESR (CLE)-RELATED PROTEIN 45"/>
    <property type="match status" value="1"/>
</dbReference>
<protein>
    <recommendedName>
        <fullName evidence="5">CLAVATA3/ESR (CLE)-related protein</fullName>
    </recommendedName>
</protein>
<gene>
    <name evidence="3" type="ORF">SSX86_028784</name>
</gene>